<dbReference type="PROSITE" id="PS50943">
    <property type="entry name" value="HTH_CROC1"/>
    <property type="match status" value="1"/>
</dbReference>
<name>A0A1W7D4Z1_9ACTN</name>
<dbReference type="CDD" id="cd00093">
    <property type="entry name" value="HTH_XRE"/>
    <property type="match status" value="1"/>
</dbReference>
<dbReference type="EMBL" id="CP021121">
    <property type="protein sequence ID" value="ARQ72074.1"/>
    <property type="molecule type" value="Genomic_DNA"/>
</dbReference>
<dbReference type="Pfam" id="PF13560">
    <property type="entry name" value="HTH_31"/>
    <property type="match status" value="1"/>
</dbReference>
<evidence type="ECO:0000259" key="1">
    <source>
        <dbReference type="PROSITE" id="PS50943"/>
    </source>
</evidence>
<evidence type="ECO:0000313" key="2">
    <source>
        <dbReference type="EMBL" id="ARQ72074.1"/>
    </source>
</evidence>
<keyword evidence="3" id="KW-1185">Reference proteome</keyword>
<dbReference type="Gene3D" id="1.10.260.40">
    <property type="entry name" value="lambda repressor-like DNA-binding domains"/>
    <property type="match status" value="1"/>
</dbReference>
<organism evidence="2 3">
    <name type="scientific">Streptomyces marincola</name>
    <dbReference type="NCBI Taxonomy" id="2878388"/>
    <lineage>
        <taxon>Bacteria</taxon>
        <taxon>Bacillati</taxon>
        <taxon>Actinomycetota</taxon>
        <taxon>Actinomycetes</taxon>
        <taxon>Kitasatosporales</taxon>
        <taxon>Streptomycetaceae</taxon>
        <taxon>Streptomyces</taxon>
    </lineage>
</organism>
<dbReference type="SUPFAM" id="SSF47413">
    <property type="entry name" value="lambda repressor-like DNA-binding domains"/>
    <property type="match status" value="1"/>
</dbReference>
<feature type="domain" description="HTH cro/C1-type" evidence="1">
    <location>
        <begin position="21"/>
        <end position="79"/>
    </location>
</feature>
<accession>A0A1W7D4Z1</accession>
<dbReference type="InterPro" id="IPR043917">
    <property type="entry name" value="DUF5753"/>
</dbReference>
<dbReference type="InterPro" id="IPR010982">
    <property type="entry name" value="Lambda_DNA-bd_dom_sf"/>
</dbReference>
<reference evidence="2 3" key="1">
    <citation type="submission" date="2017-05" db="EMBL/GenBank/DDBJ databases">
        <title>Complete genome sequence of Streptomyces sp. SCSIO 03032 revealed the diverse biosynthetic pathways for its bioactive secondary metabolites.</title>
        <authorList>
            <person name="Ma L."/>
            <person name="Zhu Y."/>
            <person name="Zhang W."/>
            <person name="Zhang G."/>
            <person name="Tian X."/>
            <person name="Zhang S."/>
            <person name="Zhang C."/>
        </authorList>
    </citation>
    <scope>NUCLEOTIDE SEQUENCE [LARGE SCALE GENOMIC DNA]</scope>
    <source>
        <strain evidence="2 3">SCSIO 03032</strain>
    </source>
</reference>
<proteinExistence type="predicted"/>
<dbReference type="KEGG" id="smao:CAG99_00200"/>
<dbReference type="GO" id="GO:0003677">
    <property type="term" value="F:DNA binding"/>
    <property type="evidence" value="ECO:0007669"/>
    <property type="project" value="InterPro"/>
</dbReference>
<dbReference type="RefSeq" id="WP_086161906.1">
    <property type="nucleotide sequence ID" value="NZ_CP021121.1"/>
</dbReference>
<protein>
    <submittedName>
        <fullName evidence="2">Transcriptional regulator</fullName>
    </submittedName>
</protein>
<sequence>MAGGQVSGAATVLRLVLGKRLQDLREAAGVSFDEAARALDVTHATIRRMEKAQVGLKIPYVEKLLRVYGVTGQEDIDAFLRLVREANQPGWWHRYRDVLPDWFTAFISLEAEADQIRAYEPHYMPGLLQTEAYAETVLRAGLPHAPAREIERLVALRMDRQELLTGPRPPLLWIVLDETVMRRPIGRPEVMRDQITRLIESTASPHVRLQIMPFSAGPHPAMYGPFHLFRFPLPELSDVACAESLAGAVYFDQRDDVSAFREALDRMCAQAAPVHRTEAILSGIRKEI</sequence>
<dbReference type="AlphaFoldDB" id="A0A1W7D4Z1"/>
<dbReference type="OrthoDB" id="4285266at2"/>
<evidence type="ECO:0000313" key="3">
    <source>
        <dbReference type="Proteomes" id="UP000194218"/>
    </source>
</evidence>
<dbReference type="InterPro" id="IPR001387">
    <property type="entry name" value="Cro/C1-type_HTH"/>
</dbReference>
<dbReference type="Pfam" id="PF19054">
    <property type="entry name" value="DUF5753"/>
    <property type="match status" value="1"/>
</dbReference>
<gene>
    <name evidence="2" type="ORF">CAG99_00200</name>
</gene>
<dbReference type="Proteomes" id="UP000194218">
    <property type="component" value="Chromosome"/>
</dbReference>
<dbReference type="SMART" id="SM00530">
    <property type="entry name" value="HTH_XRE"/>
    <property type="match status" value="1"/>
</dbReference>